<dbReference type="Pfam" id="PF15860">
    <property type="entry name" value="DUF4728"/>
    <property type="match status" value="1"/>
</dbReference>
<gene>
    <name evidence="2" type="ORF">Fcan01_23215</name>
</gene>
<feature type="transmembrane region" description="Helical" evidence="1">
    <location>
        <begin position="90"/>
        <end position="112"/>
    </location>
</feature>
<dbReference type="AlphaFoldDB" id="A0A226DA80"/>
<dbReference type="EMBL" id="LNIX01000027">
    <property type="protein sequence ID" value="OXA42119.1"/>
    <property type="molecule type" value="Genomic_DNA"/>
</dbReference>
<feature type="transmembrane region" description="Helical" evidence="1">
    <location>
        <begin position="58"/>
        <end position="84"/>
    </location>
</feature>
<dbReference type="Proteomes" id="UP000198287">
    <property type="component" value="Unassembled WGS sequence"/>
</dbReference>
<evidence type="ECO:0000313" key="2">
    <source>
        <dbReference type="EMBL" id="OXA42119.1"/>
    </source>
</evidence>
<sequence length="164" mass="18279">MLLGLLPDRRRDICYRNFEYSNRYITLAFIQMFLAAVYLILACLMVQGYRVRKHRLIIPWMVWSYISLPLATVGVVVLFVVIAIDGEVGTGLFIAISAVTFIALQTYFVSVVKRFVEDLRASGSCTEDISRGGDCSIAARTVFLGKATRSFVGVTSGLPHLCEI</sequence>
<evidence type="ECO:0000313" key="3">
    <source>
        <dbReference type="Proteomes" id="UP000198287"/>
    </source>
</evidence>
<keyword evidence="3" id="KW-1185">Reference proteome</keyword>
<name>A0A226DA80_FOLCA</name>
<accession>A0A226DA80</accession>
<keyword evidence="1" id="KW-0472">Membrane</keyword>
<reference evidence="2 3" key="1">
    <citation type="submission" date="2015-12" db="EMBL/GenBank/DDBJ databases">
        <title>The genome of Folsomia candida.</title>
        <authorList>
            <person name="Faddeeva A."/>
            <person name="Derks M.F."/>
            <person name="Anvar Y."/>
            <person name="Smit S."/>
            <person name="Van Straalen N."/>
            <person name="Roelofs D."/>
        </authorList>
    </citation>
    <scope>NUCLEOTIDE SEQUENCE [LARGE SCALE GENOMIC DNA]</scope>
    <source>
        <strain evidence="2 3">VU population</strain>
        <tissue evidence="2">Whole body</tissue>
    </source>
</reference>
<keyword evidence="1" id="KW-0812">Transmembrane</keyword>
<proteinExistence type="predicted"/>
<protein>
    <submittedName>
        <fullName evidence="2">Voltage-dependent P/Q-type calcium channel subunit alpha-1A</fullName>
    </submittedName>
</protein>
<feature type="transmembrane region" description="Helical" evidence="1">
    <location>
        <begin position="24"/>
        <end position="46"/>
    </location>
</feature>
<evidence type="ECO:0000256" key="1">
    <source>
        <dbReference type="SAM" id="Phobius"/>
    </source>
</evidence>
<comment type="caution">
    <text evidence="2">The sequence shown here is derived from an EMBL/GenBank/DDBJ whole genome shotgun (WGS) entry which is preliminary data.</text>
</comment>
<organism evidence="2 3">
    <name type="scientific">Folsomia candida</name>
    <name type="common">Springtail</name>
    <dbReference type="NCBI Taxonomy" id="158441"/>
    <lineage>
        <taxon>Eukaryota</taxon>
        <taxon>Metazoa</taxon>
        <taxon>Ecdysozoa</taxon>
        <taxon>Arthropoda</taxon>
        <taxon>Hexapoda</taxon>
        <taxon>Collembola</taxon>
        <taxon>Entomobryomorpha</taxon>
        <taxon>Isotomoidea</taxon>
        <taxon>Isotomidae</taxon>
        <taxon>Proisotominae</taxon>
        <taxon>Folsomia</taxon>
    </lineage>
</organism>
<dbReference type="InterPro" id="IPR031720">
    <property type="entry name" value="DUF4728"/>
</dbReference>
<keyword evidence="1" id="KW-1133">Transmembrane helix</keyword>
<dbReference type="OrthoDB" id="7457895at2759"/>